<gene>
    <name evidence="2" type="ORF">SAMN02745746_02321</name>
</gene>
<dbReference type="Proteomes" id="UP000192920">
    <property type="component" value="Unassembled WGS sequence"/>
</dbReference>
<dbReference type="Pfam" id="PF00561">
    <property type="entry name" value="Abhydrolase_1"/>
    <property type="match status" value="1"/>
</dbReference>
<sequence length="265" mass="29240">MNRPHNSITDHWIDTDQGRLFARCWHPESGDGMRAPIVLLHDSLGCIALWRSFPAVLAQQSGRVVIAYDRLGYGQSEARRGEPGRDFIAAEARDTFPAVQRHFGFERFVAIGHSVGGGMAVHCAASHAAACDALVTLSAQAFVEERTRAGIREAREMFRQTEHFTRLQRYHGDKAGWVLNAWIDTWLAPDFADWSLHDVLPGVRCPSLVVHGSEDEYGSTDQPECIAAGVSGPVQLDILPGLGHVPHREQEDRVVARIAGFLSTV</sequence>
<dbReference type="PANTHER" id="PTHR43689:SF8">
    <property type="entry name" value="ALPHA_BETA-HYDROLASES SUPERFAMILY PROTEIN"/>
    <property type="match status" value="1"/>
</dbReference>
<proteinExistence type="predicted"/>
<dbReference type="STRING" id="1123014.SAMN02745746_02321"/>
<accession>A0A1Y6C0Q9</accession>
<evidence type="ECO:0000313" key="3">
    <source>
        <dbReference type="Proteomes" id="UP000192920"/>
    </source>
</evidence>
<dbReference type="RefSeq" id="WP_085276565.1">
    <property type="nucleotide sequence ID" value="NZ_FXAG01000011.1"/>
</dbReference>
<dbReference type="EMBL" id="FXAG01000011">
    <property type="protein sequence ID" value="SMF27695.1"/>
    <property type="molecule type" value="Genomic_DNA"/>
</dbReference>
<evidence type="ECO:0000259" key="1">
    <source>
        <dbReference type="Pfam" id="PF00561"/>
    </source>
</evidence>
<name>A0A1Y6C0Q9_9NEIS</name>
<organism evidence="2 3">
    <name type="scientific">Pseudogulbenkiania subflava DSM 22618</name>
    <dbReference type="NCBI Taxonomy" id="1123014"/>
    <lineage>
        <taxon>Bacteria</taxon>
        <taxon>Pseudomonadati</taxon>
        <taxon>Pseudomonadota</taxon>
        <taxon>Betaproteobacteria</taxon>
        <taxon>Neisseriales</taxon>
        <taxon>Chromobacteriaceae</taxon>
        <taxon>Pseudogulbenkiania</taxon>
    </lineage>
</organism>
<keyword evidence="3" id="KW-1185">Reference proteome</keyword>
<evidence type="ECO:0000313" key="2">
    <source>
        <dbReference type="EMBL" id="SMF27695.1"/>
    </source>
</evidence>
<feature type="domain" description="AB hydrolase-1" evidence="1">
    <location>
        <begin position="36"/>
        <end position="161"/>
    </location>
</feature>
<protein>
    <submittedName>
        <fullName evidence="2">Pimeloyl-ACP methyl ester carboxylesterase</fullName>
    </submittedName>
</protein>
<reference evidence="3" key="1">
    <citation type="submission" date="2017-04" db="EMBL/GenBank/DDBJ databases">
        <authorList>
            <person name="Varghese N."/>
            <person name="Submissions S."/>
        </authorList>
    </citation>
    <scope>NUCLEOTIDE SEQUENCE [LARGE SCALE GENOMIC DNA]</scope>
    <source>
        <strain evidence="3">DSM 22618</strain>
    </source>
</reference>
<dbReference type="InterPro" id="IPR000073">
    <property type="entry name" value="AB_hydrolase_1"/>
</dbReference>
<dbReference type="Gene3D" id="3.40.50.1820">
    <property type="entry name" value="alpha/beta hydrolase"/>
    <property type="match status" value="1"/>
</dbReference>
<dbReference type="PANTHER" id="PTHR43689">
    <property type="entry name" value="HYDROLASE"/>
    <property type="match status" value="1"/>
</dbReference>
<dbReference type="SUPFAM" id="SSF53474">
    <property type="entry name" value="alpha/beta-Hydrolases"/>
    <property type="match status" value="1"/>
</dbReference>
<dbReference type="InterPro" id="IPR029058">
    <property type="entry name" value="AB_hydrolase_fold"/>
</dbReference>
<dbReference type="AlphaFoldDB" id="A0A1Y6C0Q9"/>